<dbReference type="GO" id="GO:0009103">
    <property type="term" value="P:lipopolysaccharide biosynthetic process"/>
    <property type="evidence" value="ECO:0007669"/>
    <property type="project" value="UniProtKB-ARBA"/>
</dbReference>
<feature type="transmembrane region" description="Helical" evidence="8">
    <location>
        <begin position="341"/>
        <end position="362"/>
    </location>
</feature>
<dbReference type="InterPro" id="IPR038731">
    <property type="entry name" value="RgtA/B/C-like"/>
</dbReference>
<sequence>MSQKKILVAVVALAAFLRFYQLGKNPPSLNLDEVAIGYNAYSILKTGRDEYRERFPLAFRSHDDYKPPLYVYLTTATIAAFDLTPLAVRFPSALLGTLTIPLTYFLTGELLSLGKKKESAELIALLASAFLAINPWHLQFSRAGFETNVAVFFIAAGLLAFLNGMKGSKKWLSITAICFAAALYTYQSARIFVPLLSISLLFIFRKELFKAVSKIVFPSFIFLILILPLLPVLTSPEGMMRFKGTSVFEHPGLMEKEAQRAVVDAAAQDGLSMKLIHNRPMAAFLTLANGYLKHFAPDVLFLGMWGPPLNYTPNVGLLYLFELPLVIWGAHELLKDEDKRIPGVVFIWILLAPVAAALTIDVPSSTRIAVMLPALQILSAMGAYAFIAKWLRKEWSISKLRSGLLTVVVLLSLFHYLHQYYVHAPIEYAQSWQYGYQEAVDYAVEHLAEYDKVVVSTNLRQPQNFFAFYSKYDPWTYIFIDGGTVSGGFNEDRNHFGKFEFHPIDYHSMGDGGKTLIIDIYKNMDADFRKRALKVISLPNGEPEIAITPS</sequence>
<evidence type="ECO:0000256" key="5">
    <source>
        <dbReference type="ARBA" id="ARBA00022692"/>
    </source>
</evidence>
<feature type="transmembrane region" description="Helical" evidence="8">
    <location>
        <begin position="174"/>
        <end position="203"/>
    </location>
</feature>
<evidence type="ECO:0000313" key="10">
    <source>
        <dbReference type="EMBL" id="OGY22376.1"/>
    </source>
</evidence>
<evidence type="ECO:0000256" key="1">
    <source>
        <dbReference type="ARBA" id="ARBA00004651"/>
    </source>
</evidence>
<dbReference type="GO" id="GO:0005886">
    <property type="term" value="C:plasma membrane"/>
    <property type="evidence" value="ECO:0007669"/>
    <property type="project" value="UniProtKB-SubCell"/>
</dbReference>
<evidence type="ECO:0000313" key="11">
    <source>
        <dbReference type="Proteomes" id="UP000176723"/>
    </source>
</evidence>
<reference evidence="10 11" key="1">
    <citation type="journal article" date="2016" name="Nat. Commun.">
        <title>Thousands of microbial genomes shed light on interconnected biogeochemical processes in an aquifer system.</title>
        <authorList>
            <person name="Anantharaman K."/>
            <person name="Brown C.T."/>
            <person name="Hug L.A."/>
            <person name="Sharon I."/>
            <person name="Castelle C.J."/>
            <person name="Probst A.J."/>
            <person name="Thomas B.C."/>
            <person name="Singh A."/>
            <person name="Wilkins M.J."/>
            <person name="Karaoz U."/>
            <person name="Brodie E.L."/>
            <person name="Williams K.H."/>
            <person name="Hubbard S.S."/>
            <person name="Banfield J.F."/>
        </authorList>
    </citation>
    <scope>NUCLEOTIDE SEQUENCE [LARGE SCALE GENOMIC DNA]</scope>
</reference>
<feature type="transmembrane region" description="Helical" evidence="8">
    <location>
        <begin position="90"/>
        <end position="107"/>
    </location>
</feature>
<evidence type="ECO:0000256" key="8">
    <source>
        <dbReference type="SAM" id="Phobius"/>
    </source>
</evidence>
<feature type="domain" description="Glycosyltransferase RgtA/B/C/D-like" evidence="9">
    <location>
        <begin position="66"/>
        <end position="230"/>
    </location>
</feature>
<feature type="transmembrane region" description="Helical" evidence="8">
    <location>
        <begin position="368"/>
        <end position="391"/>
    </location>
</feature>
<feature type="transmembrane region" description="Helical" evidence="8">
    <location>
        <begin position="282"/>
        <end position="305"/>
    </location>
</feature>
<feature type="transmembrane region" description="Helical" evidence="8">
    <location>
        <begin position="143"/>
        <end position="162"/>
    </location>
</feature>
<gene>
    <name evidence="10" type="ORF">A3A65_04440</name>
</gene>
<dbReference type="STRING" id="1797593.A3A65_04440"/>
<evidence type="ECO:0000256" key="7">
    <source>
        <dbReference type="ARBA" id="ARBA00023136"/>
    </source>
</evidence>
<dbReference type="GO" id="GO:0016763">
    <property type="term" value="F:pentosyltransferase activity"/>
    <property type="evidence" value="ECO:0007669"/>
    <property type="project" value="TreeGrafter"/>
</dbReference>
<evidence type="ECO:0000256" key="3">
    <source>
        <dbReference type="ARBA" id="ARBA00022676"/>
    </source>
</evidence>
<protein>
    <recommendedName>
        <fullName evidence="9">Glycosyltransferase RgtA/B/C/D-like domain-containing protein</fullName>
    </recommendedName>
</protein>
<dbReference type="Pfam" id="PF13231">
    <property type="entry name" value="PMT_2"/>
    <property type="match status" value="1"/>
</dbReference>
<feature type="transmembrane region" description="Helical" evidence="8">
    <location>
        <begin position="317"/>
        <end position="334"/>
    </location>
</feature>
<dbReference type="AlphaFoldDB" id="A0A1G1W3X5"/>
<keyword evidence="3" id="KW-0328">Glycosyltransferase</keyword>
<evidence type="ECO:0000256" key="6">
    <source>
        <dbReference type="ARBA" id="ARBA00022989"/>
    </source>
</evidence>
<keyword evidence="4" id="KW-0808">Transferase</keyword>
<feature type="transmembrane region" description="Helical" evidence="8">
    <location>
        <begin position="403"/>
        <end position="421"/>
    </location>
</feature>
<comment type="subcellular location">
    <subcellularLocation>
        <location evidence="1">Cell membrane</location>
        <topology evidence="1">Multi-pass membrane protein</topology>
    </subcellularLocation>
</comment>
<organism evidence="10 11">
    <name type="scientific">Candidatus Chisholmbacteria bacterium RIFCSPLOWO2_01_FULL_49_14</name>
    <dbReference type="NCBI Taxonomy" id="1797593"/>
    <lineage>
        <taxon>Bacteria</taxon>
        <taxon>Candidatus Chisholmiibacteriota</taxon>
    </lineage>
</organism>
<evidence type="ECO:0000259" key="9">
    <source>
        <dbReference type="Pfam" id="PF13231"/>
    </source>
</evidence>
<dbReference type="PANTHER" id="PTHR33908:SF11">
    <property type="entry name" value="MEMBRANE PROTEIN"/>
    <property type="match status" value="1"/>
</dbReference>
<dbReference type="EMBL" id="MHCL01000003">
    <property type="protein sequence ID" value="OGY22376.1"/>
    <property type="molecule type" value="Genomic_DNA"/>
</dbReference>
<name>A0A1G1W3X5_9BACT</name>
<keyword evidence="2" id="KW-1003">Cell membrane</keyword>
<feature type="transmembrane region" description="Helical" evidence="8">
    <location>
        <begin position="215"/>
        <end position="233"/>
    </location>
</feature>
<comment type="caution">
    <text evidence="10">The sequence shown here is derived from an EMBL/GenBank/DDBJ whole genome shotgun (WGS) entry which is preliminary data.</text>
</comment>
<keyword evidence="5 8" id="KW-0812">Transmembrane</keyword>
<proteinExistence type="predicted"/>
<accession>A0A1G1W3X5</accession>
<evidence type="ECO:0000256" key="4">
    <source>
        <dbReference type="ARBA" id="ARBA00022679"/>
    </source>
</evidence>
<dbReference type="InterPro" id="IPR050297">
    <property type="entry name" value="LipidA_mod_glycosyltrf_83"/>
</dbReference>
<evidence type="ECO:0000256" key="2">
    <source>
        <dbReference type="ARBA" id="ARBA00022475"/>
    </source>
</evidence>
<dbReference type="Proteomes" id="UP000176723">
    <property type="component" value="Unassembled WGS sequence"/>
</dbReference>
<keyword evidence="6 8" id="KW-1133">Transmembrane helix</keyword>
<keyword evidence="7 8" id="KW-0472">Membrane</keyword>
<dbReference type="PANTHER" id="PTHR33908">
    <property type="entry name" value="MANNOSYLTRANSFERASE YKCB-RELATED"/>
    <property type="match status" value="1"/>
</dbReference>
<feature type="transmembrane region" description="Helical" evidence="8">
    <location>
        <begin position="119"/>
        <end position="137"/>
    </location>
</feature>